<feature type="compositionally biased region" description="Basic residues" evidence="1">
    <location>
        <begin position="31"/>
        <end position="47"/>
    </location>
</feature>
<dbReference type="Proteomes" id="UP000568751">
    <property type="component" value="Unassembled WGS sequence"/>
</dbReference>
<evidence type="ECO:0000256" key="1">
    <source>
        <dbReference type="SAM" id="MobiDB-lite"/>
    </source>
</evidence>
<feature type="region of interest" description="Disordered" evidence="1">
    <location>
        <begin position="1"/>
        <end position="47"/>
    </location>
</feature>
<sequence>MGASFKPLLEKAQKSKSLDEKIKKLEEQQQKSKRNKHTRKKPSNFKE</sequence>
<feature type="compositionally biased region" description="Basic and acidic residues" evidence="1">
    <location>
        <begin position="8"/>
        <end position="30"/>
    </location>
</feature>
<name>A0A853F481_9GAMM</name>
<accession>A0A853F481</accession>
<dbReference type="EMBL" id="JACCHT010000001">
    <property type="protein sequence ID" value="NYT27811.1"/>
    <property type="molecule type" value="Genomic_DNA"/>
</dbReference>
<organism evidence="2 3">
    <name type="scientific">Candidatus Thiodubiliella endoseptemdiera</name>
    <dbReference type="NCBI Taxonomy" id="2738886"/>
    <lineage>
        <taxon>Bacteria</taxon>
        <taxon>Pseudomonadati</taxon>
        <taxon>Pseudomonadota</taxon>
        <taxon>Gammaproteobacteria</taxon>
        <taxon>Candidatus Pseudothioglobaceae</taxon>
        <taxon>Candidatus Thiodubiliella</taxon>
    </lineage>
</organism>
<gene>
    <name evidence="2" type="ORF">H0A76_07885</name>
</gene>
<evidence type="ECO:0000313" key="3">
    <source>
        <dbReference type="Proteomes" id="UP000568751"/>
    </source>
</evidence>
<comment type="caution">
    <text evidence="2">The sequence shown here is derived from an EMBL/GenBank/DDBJ whole genome shotgun (WGS) entry which is preliminary data.</text>
</comment>
<dbReference type="AlphaFoldDB" id="A0A853F481"/>
<evidence type="ECO:0000313" key="2">
    <source>
        <dbReference type="EMBL" id="NYT27811.1"/>
    </source>
</evidence>
<reference evidence="2 3" key="1">
    <citation type="submission" date="2020-05" db="EMBL/GenBank/DDBJ databases">
        <title>Horizontal transmission and recombination maintain forever young bacterial symbiont genomes.</title>
        <authorList>
            <person name="Russell S.L."/>
            <person name="Pepper-Tunick E."/>
            <person name="Svedberg J."/>
            <person name="Byrne A."/>
            <person name="Ruelas Castillo J."/>
            <person name="Vollmers C."/>
            <person name="Beinart R.A."/>
            <person name="Corbett-Detig R."/>
        </authorList>
    </citation>
    <scope>NUCLEOTIDE SEQUENCE [LARGE SCALE GENOMIC DNA]</scope>
    <source>
        <strain evidence="2">455</strain>
    </source>
</reference>
<proteinExistence type="predicted"/>
<protein>
    <submittedName>
        <fullName evidence="2">Uncharacterized protein</fullName>
    </submittedName>
</protein>